<accession>A0AAD9UC58</accession>
<evidence type="ECO:0000313" key="3">
    <source>
        <dbReference type="Proteomes" id="UP001209878"/>
    </source>
</evidence>
<protein>
    <submittedName>
        <fullName evidence="2">Uncharacterized protein</fullName>
    </submittedName>
</protein>
<sequence length="213" mass="23404">MALAKMLFVLVLQVIAVSFTVTALVRDTASGLEVKLDSYGNYTVLVGGDEWLRSAPTSFTVNSRHYSTEDGSLQLLKKSADNGTDVLGPWKAQNFYYQPNDVQVTVKVSVKFYIHESCVIFNQHFLDPVMGSSMGNKDGLSSAFPSFYTEADNTSEGATRPPLGFLAFGGIMFGDTQKRFGMYAGFVYAHMHGCMCGWIMLGAPYPLFKNIPV</sequence>
<comment type="caution">
    <text evidence="2">The sequence shown here is derived from an EMBL/GenBank/DDBJ whole genome shotgun (WGS) entry which is preliminary data.</text>
</comment>
<organism evidence="2 3">
    <name type="scientific">Ridgeia piscesae</name>
    <name type="common">Tubeworm</name>
    <dbReference type="NCBI Taxonomy" id="27915"/>
    <lineage>
        <taxon>Eukaryota</taxon>
        <taxon>Metazoa</taxon>
        <taxon>Spiralia</taxon>
        <taxon>Lophotrochozoa</taxon>
        <taxon>Annelida</taxon>
        <taxon>Polychaeta</taxon>
        <taxon>Sedentaria</taxon>
        <taxon>Canalipalpata</taxon>
        <taxon>Sabellida</taxon>
        <taxon>Siboglinidae</taxon>
        <taxon>Ridgeia</taxon>
    </lineage>
</organism>
<name>A0AAD9UC58_RIDPI</name>
<keyword evidence="1" id="KW-0732">Signal</keyword>
<feature type="chain" id="PRO_5041963839" evidence="1">
    <location>
        <begin position="17"/>
        <end position="213"/>
    </location>
</feature>
<gene>
    <name evidence="2" type="ORF">NP493_292g00004</name>
</gene>
<evidence type="ECO:0000256" key="1">
    <source>
        <dbReference type="SAM" id="SignalP"/>
    </source>
</evidence>
<proteinExistence type="predicted"/>
<keyword evidence="3" id="KW-1185">Reference proteome</keyword>
<dbReference type="EMBL" id="JAODUO010000291">
    <property type="protein sequence ID" value="KAK2183904.1"/>
    <property type="molecule type" value="Genomic_DNA"/>
</dbReference>
<evidence type="ECO:0000313" key="2">
    <source>
        <dbReference type="EMBL" id="KAK2183904.1"/>
    </source>
</evidence>
<reference evidence="2" key="1">
    <citation type="journal article" date="2023" name="Mol. Biol. Evol.">
        <title>Third-Generation Sequencing Reveals the Adaptive Role of the Epigenome in Three Deep-Sea Polychaetes.</title>
        <authorList>
            <person name="Perez M."/>
            <person name="Aroh O."/>
            <person name="Sun Y."/>
            <person name="Lan Y."/>
            <person name="Juniper S.K."/>
            <person name="Young C.R."/>
            <person name="Angers B."/>
            <person name="Qian P.Y."/>
        </authorList>
    </citation>
    <scope>NUCLEOTIDE SEQUENCE</scope>
    <source>
        <strain evidence="2">R07B-5</strain>
    </source>
</reference>
<dbReference type="AlphaFoldDB" id="A0AAD9UC58"/>
<dbReference type="Proteomes" id="UP001209878">
    <property type="component" value="Unassembled WGS sequence"/>
</dbReference>
<feature type="signal peptide" evidence="1">
    <location>
        <begin position="1"/>
        <end position="16"/>
    </location>
</feature>